<feature type="transmembrane region" description="Helical" evidence="1">
    <location>
        <begin position="324"/>
        <end position="342"/>
    </location>
</feature>
<dbReference type="RefSeq" id="WP_149886864.1">
    <property type="nucleotide sequence ID" value="NZ_CAUCFE010000012.1"/>
</dbReference>
<organism evidence="3 4">
    <name type="scientific">Alistipes shahii</name>
    <dbReference type="NCBI Taxonomy" id="328814"/>
    <lineage>
        <taxon>Bacteria</taxon>
        <taxon>Pseudomonadati</taxon>
        <taxon>Bacteroidota</taxon>
        <taxon>Bacteroidia</taxon>
        <taxon>Bacteroidales</taxon>
        <taxon>Rikenellaceae</taxon>
        <taxon>Alistipes</taxon>
    </lineage>
</organism>
<proteinExistence type="predicted"/>
<sequence>MKFDIARQPLVPAFLTLAALAVVAMWSAGGPAVSTAVQAGHAAGTVDIGRNAAGALAVSSPGELLAQFQAAHPVWARWIAGLLMLFTGMSVGRLTVRYNLYSVGTCLAIPLYGAIACGLAVGGDCLTTFAASALLALATKNFCRSYCNGFGFDAIFRASLYIGLLPLVATAAAPLLILLPLAVMLFRRTLREVAVAVAGLLLPALTLCYVNWAAGGEFLAQVAEPGSAFIAGTPLSLFLSTPVQNLVLPGAVFLLDLTALLFFLSDIYALGTKPRLIFIFNISALLLTAAALCGPAATPATVALAAVPSAVLLPFMFVRIHRAIALPLYLLLLASAVISAVLQ</sequence>
<keyword evidence="1" id="KW-1133">Transmembrane helix</keyword>
<feature type="transmembrane region" description="Helical" evidence="1">
    <location>
        <begin position="75"/>
        <end position="96"/>
    </location>
</feature>
<comment type="caution">
    <text evidence="3">The sequence shown here is derived from an EMBL/GenBank/DDBJ whole genome shotgun (WGS) entry which is preliminary data.</text>
</comment>
<keyword evidence="1" id="KW-0472">Membrane</keyword>
<name>A0A5B3GGK4_9BACT</name>
<evidence type="ECO:0000313" key="4">
    <source>
        <dbReference type="Proteomes" id="UP000323567"/>
    </source>
</evidence>
<keyword evidence="2" id="KW-0732">Signal</keyword>
<dbReference type="Proteomes" id="UP000323567">
    <property type="component" value="Unassembled WGS sequence"/>
</dbReference>
<evidence type="ECO:0000256" key="1">
    <source>
        <dbReference type="SAM" id="Phobius"/>
    </source>
</evidence>
<feature type="transmembrane region" description="Helical" evidence="1">
    <location>
        <begin position="246"/>
        <end position="264"/>
    </location>
</feature>
<reference evidence="3 4" key="1">
    <citation type="journal article" date="2019" name="Nat. Med.">
        <title>A library of human gut bacterial isolates paired with longitudinal multiomics data enables mechanistic microbiome research.</title>
        <authorList>
            <person name="Poyet M."/>
            <person name="Groussin M."/>
            <person name="Gibbons S.M."/>
            <person name="Avila-Pacheco J."/>
            <person name="Jiang X."/>
            <person name="Kearney S.M."/>
            <person name="Perrotta A.R."/>
            <person name="Berdy B."/>
            <person name="Zhao S."/>
            <person name="Lieberman T.D."/>
            <person name="Swanson P.K."/>
            <person name="Smith M."/>
            <person name="Roesemann S."/>
            <person name="Alexander J.E."/>
            <person name="Rich S.A."/>
            <person name="Livny J."/>
            <person name="Vlamakis H."/>
            <person name="Clish C."/>
            <person name="Bullock K."/>
            <person name="Deik A."/>
            <person name="Scott J."/>
            <person name="Pierce K.A."/>
            <person name="Xavier R.J."/>
            <person name="Alm E.J."/>
        </authorList>
    </citation>
    <scope>NUCLEOTIDE SEQUENCE [LARGE SCALE GENOMIC DNA]</scope>
    <source>
        <strain evidence="3 4">BIOML-A2</strain>
    </source>
</reference>
<protein>
    <submittedName>
        <fullName evidence="3">Uncharacterized protein</fullName>
    </submittedName>
</protein>
<accession>A0A5B3GGK4</accession>
<dbReference type="AlphaFoldDB" id="A0A5B3GGK4"/>
<feature type="signal peptide" evidence="2">
    <location>
        <begin position="1"/>
        <end position="24"/>
    </location>
</feature>
<feature type="chain" id="PRO_5022686246" evidence="2">
    <location>
        <begin position="25"/>
        <end position="343"/>
    </location>
</feature>
<feature type="transmembrane region" description="Helical" evidence="1">
    <location>
        <begin position="193"/>
        <end position="212"/>
    </location>
</feature>
<evidence type="ECO:0000313" key="3">
    <source>
        <dbReference type="EMBL" id="KAA2372129.1"/>
    </source>
</evidence>
<gene>
    <name evidence="3" type="ORF">F2Y13_01295</name>
</gene>
<keyword evidence="1" id="KW-0812">Transmembrane</keyword>
<evidence type="ECO:0000256" key="2">
    <source>
        <dbReference type="SAM" id="SignalP"/>
    </source>
</evidence>
<feature type="transmembrane region" description="Helical" evidence="1">
    <location>
        <begin position="276"/>
        <end position="292"/>
    </location>
</feature>
<feature type="transmembrane region" description="Helical" evidence="1">
    <location>
        <begin position="158"/>
        <end position="186"/>
    </location>
</feature>
<feature type="transmembrane region" description="Helical" evidence="1">
    <location>
        <begin position="108"/>
        <end position="138"/>
    </location>
</feature>
<dbReference type="EMBL" id="VVXK01000001">
    <property type="protein sequence ID" value="KAA2372129.1"/>
    <property type="molecule type" value="Genomic_DNA"/>
</dbReference>